<evidence type="ECO:0000313" key="3">
    <source>
        <dbReference type="Proteomes" id="UP001138500"/>
    </source>
</evidence>
<gene>
    <name evidence="2" type="ORF">Tdes44962_MAKER07312</name>
</gene>
<proteinExistence type="predicted"/>
<dbReference type="Proteomes" id="UP001138500">
    <property type="component" value="Unassembled WGS sequence"/>
</dbReference>
<reference evidence="2 3" key="1">
    <citation type="journal article" date="2018" name="IMA Fungus">
        <title>IMA Genome-F 10: Nine draft genome sequences of Claviceps purpurea s.lat., including C. arundinis, C. humidiphila, and C. cf. spartinae, pseudomolecules for the pitch canker pathogen Fusarium circinatum, draft genome of Davidsoniella eucalypti, Grosmannia galeiformis, Quambalaria eucalypti, and Teratosphaeria destructans.</title>
        <authorList>
            <person name="Wingfield B.D."/>
            <person name="Liu M."/>
            <person name="Nguyen H.D."/>
            <person name="Lane F.A."/>
            <person name="Morgan S.W."/>
            <person name="De Vos L."/>
            <person name="Wilken P.M."/>
            <person name="Duong T.A."/>
            <person name="Aylward J."/>
            <person name="Coetzee M.P."/>
            <person name="Dadej K."/>
            <person name="De Beer Z.W."/>
            <person name="Findlay W."/>
            <person name="Havenga M."/>
            <person name="Kolarik M."/>
            <person name="Menzies J.G."/>
            <person name="Naidoo K."/>
            <person name="Pochopski O."/>
            <person name="Shoukouhi P."/>
            <person name="Santana Q.C."/>
            <person name="Seifert K.A."/>
            <person name="Soal N."/>
            <person name="Steenkamp E.T."/>
            <person name="Tatham C.T."/>
            <person name="van der Nest M.A."/>
            <person name="Wingfield M.J."/>
        </authorList>
    </citation>
    <scope>NUCLEOTIDE SEQUENCE [LARGE SCALE GENOMIC DNA]</scope>
    <source>
        <strain evidence="2">CMW44962</strain>
    </source>
</reference>
<sequence length="351" mass="39447">MAYIYKQTASFLQAHTIHFEPTASDRLNMLNNPSRSPDVSAIERVAGRALQSRSVDVEKLSGYLYRTYRLTTSRGFFYILRAQPSCHYKLLRHEENRISTEAGALQILSGRSDLSNARVIEHATTKAQIGSYYLISGPYTGSILADIEPSLSAQALYSIDKSLGMYVRRLSAVPGTTFGPIRQSPRQPGHSTWSRAFAALLETVLRDGEDALINLPYDGMRALARRHRSSLDKITQPRLFLIEMSADENVVVDTKTNGVTGILDFSTAFWGDPYMSDCFYQAKRSFADGFGRLPNGDVDECIRQYLYVMYHALLQVVIQCYRPSAGDKEVEMKARRDLTTSIRHLTSVSSR</sequence>
<dbReference type="SUPFAM" id="SSF56112">
    <property type="entry name" value="Protein kinase-like (PK-like)"/>
    <property type="match status" value="1"/>
</dbReference>
<organism evidence="2 3">
    <name type="scientific">Teratosphaeria destructans</name>
    <dbReference type="NCBI Taxonomy" id="418781"/>
    <lineage>
        <taxon>Eukaryota</taxon>
        <taxon>Fungi</taxon>
        <taxon>Dikarya</taxon>
        <taxon>Ascomycota</taxon>
        <taxon>Pezizomycotina</taxon>
        <taxon>Dothideomycetes</taxon>
        <taxon>Dothideomycetidae</taxon>
        <taxon>Mycosphaerellales</taxon>
        <taxon>Teratosphaeriaceae</taxon>
        <taxon>Teratosphaeria</taxon>
    </lineage>
</organism>
<dbReference type="PANTHER" id="PTHR21310:SF59">
    <property type="entry name" value="AMINOGLYCOSIDE PHOSPHOTRANSFERASE DOMAIN-CONTAINING PROTEIN"/>
    <property type="match status" value="1"/>
</dbReference>
<name>A0A9W7T034_9PEZI</name>
<dbReference type="PANTHER" id="PTHR21310">
    <property type="entry name" value="AMINOGLYCOSIDE PHOSPHOTRANSFERASE-RELATED-RELATED"/>
    <property type="match status" value="1"/>
</dbReference>
<protein>
    <submittedName>
        <fullName evidence="2">Phosphotransferase enzyme family</fullName>
    </submittedName>
</protein>
<feature type="domain" description="Aminoglycoside phosphotransferase" evidence="1">
    <location>
        <begin position="61"/>
        <end position="274"/>
    </location>
</feature>
<comment type="caution">
    <text evidence="2">The sequence shown here is derived from an EMBL/GenBank/DDBJ whole genome shotgun (WGS) entry which is preliminary data.</text>
</comment>
<dbReference type="OrthoDB" id="5210591at2759"/>
<dbReference type="EMBL" id="RIBY02000302">
    <property type="protein sequence ID" value="KAH9844554.1"/>
    <property type="molecule type" value="Genomic_DNA"/>
</dbReference>
<reference evidence="2 3" key="2">
    <citation type="journal article" date="2021" name="Curr. Genet.">
        <title>Genetic response to nitrogen starvation in the aggressive Eucalyptus foliar pathogen Teratosphaeria destructans.</title>
        <authorList>
            <person name="Havenga M."/>
            <person name="Wingfield B.D."/>
            <person name="Wingfield M.J."/>
            <person name="Dreyer L.L."/>
            <person name="Roets F."/>
            <person name="Aylward J."/>
        </authorList>
    </citation>
    <scope>NUCLEOTIDE SEQUENCE [LARGE SCALE GENOMIC DNA]</scope>
    <source>
        <strain evidence="2">CMW44962</strain>
    </source>
</reference>
<evidence type="ECO:0000259" key="1">
    <source>
        <dbReference type="Pfam" id="PF01636"/>
    </source>
</evidence>
<accession>A0A9W7T034</accession>
<dbReference type="AlphaFoldDB" id="A0A9W7T034"/>
<dbReference type="InterPro" id="IPR051678">
    <property type="entry name" value="AGP_Transferase"/>
</dbReference>
<dbReference type="InterPro" id="IPR002575">
    <property type="entry name" value="Aminoglycoside_PTrfase"/>
</dbReference>
<dbReference type="InterPro" id="IPR011009">
    <property type="entry name" value="Kinase-like_dom_sf"/>
</dbReference>
<keyword evidence="3" id="KW-1185">Reference proteome</keyword>
<evidence type="ECO:0000313" key="2">
    <source>
        <dbReference type="EMBL" id="KAH9844554.1"/>
    </source>
</evidence>
<dbReference type="Pfam" id="PF01636">
    <property type="entry name" value="APH"/>
    <property type="match status" value="1"/>
</dbReference>